<proteinExistence type="predicted"/>
<dbReference type="SMART" id="SM00471">
    <property type="entry name" value="HDc"/>
    <property type="match status" value="1"/>
</dbReference>
<dbReference type="Proteomes" id="UP000214880">
    <property type="component" value="Unassembled WGS sequence"/>
</dbReference>
<organism evidence="3 4">
    <name type="scientific">Dendrosporobacter quercicolus</name>
    <dbReference type="NCBI Taxonomy" id="146817"/>
    <lineage>
        <taxon>Bacteria</taxon>
        <taxon>Bacillati</taxon>
        <taxon>Bacillota</taxon>
        <taxon>Negativicutes</taxon>
        <taxon>Selenomonadales</taxon>
        <taxon>Sporomusaceae</taxon>
        <taxon>Dendrosporobacter</taxon>
    </lineage>
</organism>
<accession>A0A1G9TY38</accession>
<dbReference type="EMBL" id="FNHB01000005">
    <property type="protein sequence ID" value="SDM52165.1"/>
    <property type="molecule type" value="Genomic_DNA"/>
</dbReference>
<gene>
    <name evidence="3" type="ORF">SAMN04488502_105116</name>
</gene>
<dbReference type="SUPFAM" id="SSF109604">
    <property type="entry name" value="HD-domain/PDEase-like"/>
    <property type="match status" value="1"/>
</dbReference>
<evidence type="ECO:0000259" key="2">
    <source>
        <dbReference type="SMART" id="SM00471"/>
    </source>
</evidence>
<dbReference type="CDD" id="cd00077">
    <property type="entry name" value="HDc"/>
    <property type="match status" value="1"/>
</dbReference>
<feature type="region of interest" description="Disordered" evidence="1">
    <location>
        <begin position="60"/>
        <end position="84"/>
    </location>
</feature>
<dbReference type="PANTHER" id="PTHR43155">
    <property type="entry name" value="CYCLIC DI-GMP PHOSPHODIESTERASE PA4108-RELATED"/>
    <property type="match status" value="1"/>
</dbReference>
<evidence type="ECO:0000256" key="1">
    <source>
        <dbReference type="SAM" id="MobiDB-lite"/>
    </source>
</evidence>
<feature type="compositionally biased region" description="Acidic residues" evidence="1">
    <location>
        <begin position="67"/>
        <end position="80"/>
    </location>
</feature>
<keyword evidence="4" id="KW-1185">Reference proteome</keyword>
<evidence type="ECO:0000313" key="3">
    <source>
        <dbReference type="EMBL" id="SDM52165.1"/>
    </source>
</evidence>
<evidence type="ECO:0000313" key="4">
    <source>
        <dbReference type="Proteomes" id="UP000214880"/>
    </source>
</evidence>
<reference evidence="3 4" key="1">
    <citation type="submission" date="2016-10" db="EMBL/GenBank/DDBJ databases">
        <authorList>
            <person name="de Groot N.N."/>
        </authorList>
    </citation>
    <scope>NUCLEOTIDE SEQUENCE [LARGE SCALE GENOMIC DNA]</scope>
    <source>
        <strain evidence="3 4">DSM 1736</strain>
    </source>
</reference>
<dbReference type="PANTHER" id="PTHR43155:SF2">
    <property type="entry name" value="CYCLIC DI-GMP PHOSPHODIESTERASE PA4108"/>
    <property type="match status" value="1"/>
</dbReference>
<protein>
    <submittedName>
        <fullName evidence="3">HDIG domain-containing protein</fullName>
    </submittedName>
</protein>
<dbReference type="NCBIfam" id="TIGR00277">
    <property type="entry name" value="HDIG"/>
    <property type="match status" value="1"/>
</dbReference>
<dbReference type="RefSeq" id="WP_092072968.1">
    <property type="nucleotide sequence ID" value="NZ_FNHB01000005.1"/>
</dbReference>
<dbReference type="OrthoDB" id="1677843at2"/>
<dbReference type="InterPro" id="IPR006675">
    <property type="entry name" value="HDIG_dom"/>
</dbReference>
<dbReference type="STRING" id="146817.SAMN04488502_105116"/>
<dbReference type="Gene3D" id="1.10.3210.10">
    <property type="entry name" value="Hypothetical protein af1432"/>
    <property type="match status" value="1"/>
</dbReference>
<sequence>MMATKMIAVTDLEPGLVLADAVISVSGKVLLGKNVVLTQRHISLLTTWDVKQVFIDDREEAPAAGEAEPEPGAEPAEDTAPDGGQKTGACEYVKFVQEFDSLVTHVAQTFEIIQKQKLIPLSSLKDAAGQIHSSIQNNSLAGLNHLLISDYKLADFVSRHSVMVAYLAGNIARKLKWSEQDIRGVALAGLLHDVGSLAGGKKNDPRTHLAEAAALLKKLNGIPGEVILGVVQHRECIDGSGFPTAVKGFKIHPYAKIIAIADTFHVQAYSGEYANPFPVLDTLAYKMLGKLDTAICRTFVGQVKDSLLNNRVLLLDGREAEVIFFHPNGSYLPIVRTADGQIIDLAQRGGAGISRIMAPL</sequence>
<dbReference type="AlphaFoldDB" id="A0A1G9TY38"/>
<name>A0A1G9TY38_9FIRM</name>
<dbReference type="InterPro" id="IPR003607">
    <property type="entry name" value="HD/PDEase_dom"/>
</dbReference>
<feature type="domain" description="HD/PDEase" evidence="2">
    <location>
        <begin position="153"/>
        <end position="276"/>
    </location>
</feature>
<dbReference type="Pfam" id="PF13487">
    <property type="entry name" value="HD_5"/>
    <property type="match status" value="1"/>
</dbReference>